<organism evidence="1 2">
    <name type="scientific">Rufibacter sediminis</name>
    <dbReference type="NCBI Taxonomy" id="2762756"/>
    <lineage>
        <taxon>Bacteria</taxon>
        <taxon>Pseudomonadati</taxon>
        <taxon>Bacteroidota</taxon>
        <taxon>Cytophagia</taxon>
        <taxon>Cytophagales</taxon>
        <taxon>Hymenobacteraceae</taxon>
        <taxon>Rufibacter</taxon>
    </lineage>
</organism>
<evidence type="ECO:0000313" key="1">
    <source>
        <dbReference type="EMBL" id="MBC3542239.1"/>
    </source>
</evidence>
<dbReference type="Proteomes" id="UP000659698">
    <property type="component" value="Unassembled WGS sequence"/>
</dbReference>
<dbReference type="RefSeq" id="WP_255897458.1">
    <property type="nucleotide sequence ID" value="NZ_JAFMZN010000008.1"/>
</dbReference>
<accession>A0ABR6VYF4</accession>
<protein>
    <submittedName>
        <fullName evidence="1">Uncharacterized protein</fullName>
    </submittedName>
</protein>
<sequence length="221" mass="25196">METVAQMNNMKNAVLVIYVFTILASCNRTDAAKEADNGQQSFHLSDLRSKFKYANLKTFDIDTLDWETRPAHYNMLDSAFFNKVWQDKKRKFSEQDFMAEYFHSWQERAPGLIEFTMLTEDEGSNCALLNYCIYDKQGKMVDKFIVAADCGDGGWGLHSIGRLISKNTFEVATVETESEIISDGKINEIITGDSSVTHFIIGNNGKVAKKEIFKLQIRKEL</sequence>
<dbReference type="EMBL" id="JACOAF010000058">
    <property type="protein sequence ID" value="MBC3542239.1"/>
    <property type="molecule type" value="Genomic_DNA"/>
</dbReference>
<keyword evidence="2" id="KW-1185">Reference proteome</keyword>
<comment type="caution">
    <text evidence="1">The sequence shown here is derived from an EMBL/GenBank/DDBJ whole genome shotgun (WGS) entry which is preliminary data.</text>
</comment>
<proteinExistence type="predicted"/>
<gene>
    <name evidence="1" type="ORF">H7U12_21325</name>
</gene>
<evidence type="ECO:0000313" key="2">
    <source>
        <dbReference type="Proteomes" id="UP000659698"/>
    </source>
</evidence>
<reference evidence="1 2" key="1">
    <citation type="journal article" date="2019" name="Int. J. Syst. Evol. Microbiol.">
        <title>Rufibacter sediminis sp. nov., isolated from freshwater lake sediment.</title>
        <authorList>
            <person name="Qu J.H."/>
            <person name="Zhang L.J."/>
            <person name="Fu Y.H."/>
            <person name="Li H.F."/>
        </authorList>
    </citation>
    <scope>NUCLEOTIDE SEQUENCE [LARGE SCALE GENOMIC DNA]</scope>
    <source>
        <strain evidence="1 2">H-1</strain>
    </source>
</reference>
<name>A0ABR6VYF4_9BACT</name>